<dbReference type="PANTHER" id="PTHR10288">
    <property type="entry name" value="KH DOMAIN CONTAINING RNA BINDING PROTEIN"/>
    <property type="match status" value="1"/>
</dbReference>
<keyword evidence="1" id="KW-0677">Repeat</keyword>
<keyword evidence="6" id="KW-1185">Reference proteome</keyword>
<protein>
    <recommendedName>
        <fullName evidence="4">K Homology domain-containing protein</fullName>
    </recommendedName>
</protein>
<proteinExistence type="predicted"/>
<feature type="domain" description="K Homology" evidence="4">
    <location>
        <begin position="210"/>
        <end position="279"/>
    </location>
</feature>
<feature type="region of interest" description="Disordered" evidence="3">
    <location>
        <begin position="162"/>
        <end position="195"/>
    </location>
</feature>
<dbReference type="GO" id="GO:0010468">
    <property type="term" value="P:regulation of gene expression"/>
    <property type="evidence" value="ECO:0007669"/>
    <property type="project" value="UniProtKB-ARBA"/>
</dbReference>
<organism evidence="5 6">
    <name type="scientific">Homarus americanus</name>
    <name type="common">American lobster</name>
    <dbReference type="NCBI Taxonomy" id="6706"/>
    <lineage>
        <taxon>Eukaryota</taxon>
        <taxon>Metazoa</taxon>
        <taxon>Ecdysozoa</taxon>
        <taxon>Arthropoda</taxon>
        <taxon>Crustacea</taxon>
        <taxon>Multicrustacea</taxon>
        <taxon>Malacostraca</taxon>
        <taxon>Eumalacostraca</taxon>
        <taxon>Eucarida</taxon>
        <taxon>Decapoda</taxon>
        <taxon>Pleocyemata</taxon>
        <taxon>Astacidea</taxon>
        <taxon>Nephropoidea</taxon>
        <taxon>Nephropidae</taxon>
        <taxon>Homarus</taxon>
    </lineage>
</organism>
<feature type="region of interest" description="Disordered" evidence="3">
    <location>
        <begin position="395"/>
        <end position="415"/>
    </location>
</feature>
<evidence type="ECO:0000313" key="6">
    <source>
        <dbReference type="Proteomes" id="UP000747542"/>
    </source>
</evidence>
<dbReference type="Pfam" id="PF00013">
    <property type="entry name" value="KH_1"/>
    <property type="match status" value="2"/>
</dbReference>
<name>A0A8J5JN03_HOMAM</name>
<evidence type="ECO:0000256" key="1">
    <source>
        <dbReference type="ARBA" id="ARBA00022737"/>
    </source>
</evidence>
<dbReference type="PROSITE" id="PS50084">
    <property type="entry name" value="KH_TYPE_1"/>
    <property type="match status" value="2"/>
</dbReference>
<dbReference type="InterPro" id="IPR004088">
    <property type="entry name" value="KH_dom_type_1"/>
</dbReference>
<evidence type="ECO:0000259" key="4">
    <source>
        <dbReference type="SMART" id="SM00322"/>
    </source>
</evidence>
<feature type="compositionally biased region" description="Basic and acidic residues" evidence="3">
    <location>
        <begin position="178"/>
        <end position="193"/>
    </location>
</feature>
<reference evidence="5" key="1">
    <citation type="journal article" date="2021" name="Sci. Adv.">
        <title>The American lobster genome reveals insights on longevity, neural, and immune adaptations.</title>
        <authorList>
            <person name="Polinski J.M."/>
            <person name="Zimin A.V."/>
            <person name="Clark K.F."/>
            <person name="Kohn A.B."/>
            <person name="Sadowski N."/>
            <person name="Timp W."/>
            <person name="Ptitsyn A."/>
            <person name="Khanna P."/>
            <person name="Romanova D.Y."/>
            <person name="Williams P."/>
            <person name="Greenwood S.J."/>
            <person name="Moroz L.L."/>
            <person name="Walt D.R."/>
            <person name="Bodnar A.G."/>
        </authorList>
    </citation>
    <scope>NUCLEOTIDE SEQUENCE</scope>
    <source>
        <strain evidence="5">GMGI-L3</strain>
    </source>
</reference>
<accession>A0A8J5JN03</accession>
<comment type="caution">
    <text evidence="5">The sequence shown here is derived from an EMBL/GenBank/DDBJ whole genome shotgun (WGS) entry which is preliminary data.</text>
</comment>
<feature type="compositionally biased region" description="Polar residues" evidence="3">
    <location>
        <begin position="162"/>
        <end position="177"/>
    </location>
</feature>
<dbReference type="Proteomes" id="UP000747542">
    <property type="component" value="Unassembled WGS sequence"/>
</dbReference>
<gene>
    <name evidence="5" type="ORF">Hamer_G021308</name>
</gene>
<dbReference type="EMBL" id="JAHLQT010031136">
    <property type="protein sequence ID" value="KAG7160650.1"/>
    <property type="molecule type" value="Genomic_DNA"/>
</dbReference>
<dbReference type="AlphaFoldDB" id="A0A8J5JN03"/>
<dbReference type="SUPFAM" id="SSF54791">
    <property type="entry name" value="Eukaryotic type KH-domain (KH-domain type I)"/>
    <property type="match status" value="2"/>
</dbReference>
<evidence type="ECO:0000256" key="2">
    <source>
        <dbReference type="PROSITE-ProRule" id="PRU00117"/>
    </source>
</evidence>
<evidence type="ECO:0000256" key="3">
    <source>
        <dbReference type="SAM" id="MobiDB-lite"/>
    </source>
</evidence>
<dbReference type="InterPro" id="IPR004087">
    <property type="entry name" value="KH_dom"/>
</dbReference>
<dbReference type="GO" id="GO:0003723">
    <property type="term" value="F:RNA binding"/>
    <property type="evidence" value="ECO:0007669"/>
    <property type="project" value="UniProtKB-UniRule"/>
</dbReference>
<keyword evidence="2" id="KW-0694">RNA-binding</keyword>
<feature type="compositionally biased region" description="Low complexity" evidence="3">
    <location>
        <begin position="26"/>
        <end position="63"/>
    </location>
</feature>
<dbReference type="InterPro" id="IPR036612">
    <property type="entry name" value="KH_dom_type_1_sf"/>
</dbReference>
<dbReference type="Gene3D" id="3.30.1370.10">
    <property type="entry name" value="K Homology domain, type 1"/>
    <property type="match status" value="2"/>
</dbReference>
<evidence type="ECO:0000313" key="5">
    <source>
        <dbReference type="EMBL" id="KAG7160650.1"/>
    </source>
</evidence>
<sequence length="415" mass="46746">MGEKRSVLGWPEGDEPATITTPQQPSQLHNNHHNSTTTITTPQQPSQLHNNHHNSTTTPTNLHYTTRPSQQQFFDQHLFTHSCRRATSGRGTQPRLILAWLYVFPPLVPPLVPKILRRNSVASAPPPGAAVFTSRLVSSRLVLWWNPADQFLKFQPQISANLNPSCGHSQQDRQPTQGERRDRRTVTKVDQKSRPVAPWVSRMREQWVSETVSETVKAANCLFGAVVGPGGSTVKDLQDTHKVRVRIPRKGSKDEPIVVEGKNKTKVKEAVLHIRSLIDQEERRQVNNTPVTQILCIPKALHGKIIGHQGQNIRYFTQTYNIKIRVPKKTEKSNQITITGLADRVEEGLTADNSFRQSIRGHPPVHVLPIKVGLCIAWRPPSHMGRQFTSTENFADVPHLPHSPPRESSRFNLLT</sequence>
<feature type="region of interest" description="Disordered" evidence="3">
    <location>
        <begin position="1"/>
        <end position="64"/>
    </location>
</feature>
<feature type="domain" description="K Homology" evidence="4">
    <location>
        <begin position="289"/>
        <end position="357"/>
    </location>
</feature>
<dbReference type="SMART" id="SM00322">
    <property type="entry name" value="KH"/>
    <property type="match status" value="2"/>
</dbReference>